<evidence type="ECO:0000256" key="1">
    <source>
        <dbReference type="SAM" id="MobiDB-lite"/>
    </source>
</evidence>
<dbReference type="EMBL" id="JARKIB010000250">
    <property type="protein sequence ID" value="KAJ7719568.1"/>
    <property type="molecule type" value="Genomic_DNA"/>
</dbReference>
<sequence length="268" mass="30583">MIPPCIPPPNLEWGRKPRGSASEDCEEPTTCIWGLRGLREERIRRLTAVELQLRFSRHRNKALSDGLNERVVRTEVGSSIRYRKLPVCAEGELNSGPNPKLKGQILNMNERAQMIWRVKGFELRLFVRTTRAPNTANVEDSHRAGFREIKSEVPRGEKYGRAAESSRVAEPRRLSARCRNLKRRKFRTWLREQARVSKATSKLEAARPSSYAVGFDEFAAIVVWQGAKGNGAPARARATPPPPFRSLFHPTRARNLKRISISKHPRYI</sequence>
<evidence type="ECO:0000313" key="2">
    <source>
        <dbReference type="EMBL" id="KAJ7719568.1"/>
    </source>
</evidence>
<dbReference type="AlphaFoldDB" id="A0AAD7MIV7"/>
<keyword evidence="3" id="KW-1185">Reference proteome</keyword>
<comment type="caution">
    <text evidence="2">The sequence shown here is derived from an EMBL/GenBank/DDBJ whole genome shotgun (WGS) entry which is preliminary data.</text>
</comment>
<accession>A0AAD7MIV7</accession>
<feature type="compositionally biased region" description="Pro residues" evidence="1">
    <location>
        <begin position="1"/>
        <end position="10"/>
    </location>
</feature>
<protein>
    <submittedName>
        <fullName evidence="2">Uncharacterized protein</fullName>
    </submittedName>
</protein>
<dbReference type="Proteomes" id="UP001215598">
    <property type="component" value="Unassembled WGS sequence"/>
</dbReference>
<evidence type="ECO:0000313" key="3">
    <source>
        <dbReference type="Proteomes" id="UP001215598"/>
    </source>
</evidence>
<organism evidence="2 3">
    <name type="scientific">Mycena metata</name>
    <dbReference type="NCBI Taxonomy" id="1033252"/>
    <lineage>
        <taxon>Eukaryota</taxon>
        <taxon>Fungi</taxon>
        <taxon>Dikarya</taxon>
        <taxon>Basidiomycota</taxon>
        <taxon>Agaricomycotina</taxon>
        <taxon>Agaricomycetes</taxon>
        <taxon>Agaricomycetidae</taxon>
        <taxon>Agaricales</taxon>
        <taxon>Marasmiineae</taxon>
        <taxon>Mycenaceae</taxon>
        <taxon>Mycena</taxon>
    </lineage>
</organism>
<feature type="region of interest" description="Disordered" evidence="1">
    <location>
        <begin position="1"/>
        <end position="26"/>
    </location>
</feature>
<name>A0AAD7MIV7_9AGAR</name>
<gene>
    <name evidence="2" type="ORF">B0H16DRAFT_1474832</name>
</gene>
<reference evidence="2" key="1">
    <citation type="submission" date="2023-03" db="EMBL/GenBank/DDBJ databases">
        <title>Massive genome expansion in bonnet fungi (Mycena s.s.) driven by repeated elements and novel gene families across ecological guilds.</title>
        <authorList>
            <consortium name="Lawrence Berkeley National Laboratory"/>
            <person name="Harder C.B."/>
            <person name="Miyauchi S."/>
            <person name="Viragh M."/>
            <person name="Kuo A."/>
            <person name="Thoen E."/>
            <person name="Andreopoulos B."/>
            <person name="Lu D."/>
            <person name="Skrede I."/>
            <person name="Drula E."/>
            <person name="Henrissat B."/>
            <person name="Morin E."/>
            <person name="Kohler A."/>
            <person name="Barry K."/>
            <person name="LaButti K."/>
            <person name="Morin E."/>
            <person name="Salamov A."/>
            <person name="Lipzen A."/>
            <person name="Mereny Z."/>
            <person name="Hegedus B."/>
            <person name="Baldrian P."/>
            <person name="Stursova M."/>
            <person name="Weitz H."/>
            <person name="Taylor A."/>
            <person name="Grigoriev I.V."/>
            <person name="Nagy L.G."/>
            <person name="Martin F."/>
            <person name="Kauserud H."/>
        </authorList>
    </citation>
    <scope>NUCLEOTIDE SEQUENCE</scope>
    <source>
        <strain evidence="2">CBHHK182m</strain>
    </source>
</reference>
<proteinExistence type="predicted"/>